<proteinExistence type="predicted"/>
<dbReference type="EMBL" id="DSXI01000436">
    <property type="protein sequence ID" value="HGS05562.1"/>
    <property type="molecule type" value="Genomic_DNA"/>
</dbReference>
<evidence type="ECO:0000313" key="2">
    <source>
        <dbReference type="EMBL" id="HGS05562.1"/>
    </source>
</evidence>
<name>A0A7V4G8W0_9BACT</name>
<gene>
    <name evidence="2" type="ORF">ENT08_07480</name>
</gene>
<sequence>MRWFEHQADAADNRKIRKIEARGARLHPEYGAMAAVGCYFRLLKVIAGHGQFFRLPDDYGVDLVAQDLRTTEENAIHFLDFLAAIKAIEPEAWKIRVVFCPKLAARGARHTDELIKSRAQEFSRNGMPISYELFRIIEALAVHPDTHKRTYYASLLHRICAETAQAPEQNCRGSAQNMPSINAETGQNRGSGCTENCPPS</sequence>
<protein>
    <submittedName>
        <fullName evidence="2">Uncharacterized protein</fullName>
    </submittedName>
</protein>
<feature type="region of interest" description="Disordered" evidence="1">
    <location>
        <begin position="171"/>
        <end position="200"/>
    </location>
</feature>
<comment type="caution">
    <text evidence="2">The sequence shown here is derived from an EMBL/GenBank/DDBJ whole genome shotgun (WGS) entry which is preliminary data.</text>
</comment>
<dbReference type="AlphaFoldDB" id="A0A7V4G8W0"/>
<organism evidence="2">
    <name type="scientific">Desulfobacca acetoxidans</name>
    <dbReference type="NCBI Taxonomy" id="60893"/>
    <lineage>
        <taxon>Bacteria</taxon>
        <taxon>Pseudomonadati</taxon>
        <taxon>Thermodesulfobacteriota</taxon>
        <taxon>Desulfobaccia</taxon>
        <taxon>Desulfobaccales</taxon>
        <taxon>Desulfobaccaceae</taxon>
        <taxon>Desulfobacca</taxon>
    </lineage>
</organism>
<reference evidence="2" key="1">
    <citation type="journal article" date="2020" name="mSystems">
        <title>Genome- and Community-Level Interaction Insights into Carbon Utilization and Element Cycling Functions of Hydrothermarchaeota in Hydrothermal Sediment.</title>
        <authorList>
            <person name="Zhou Z."/>
            <person name="Liu Y."/>
            <person name="Xu W."/>
            <person name="Pan J."/>
            <person name="Luo Z.H."/>
            <person name="Li M."/>
        </authorList>
    </citation>
    <scope>NUCLEOTIDE SEQUENCE [LARGE SCALE GENOMIC DNA]</scope>
    <source>
        <strain evidence="2">SpSt-548</strain>
    </source>
</reference>
<evidence type="ECO:0000256" key="1">
    <source>
        <dbReference type="SAM" id="MobiDB-lite"/>
    </source>
</evidence>
<accession>A0A7V4G8W0</accession>
<feature type="compositionally biased region" description="Polar residues" evidence="1">
    <location>
        <begin position="171"/>
        <end position="194"/>
    </location>
</feature>